<keyword evidence="1" id="KW-0805">Transcription regulation</keyword>
<dbReference type="EMBL" id="JAAQYP010000125">
    <property type="protein sequence ID" value="NNA99624.1"/>
    <property type="molecule type" value="Genomic_DNA"/>
</dbReference>
<dbReference type="Gene3D" id="1.10.10.60">
    <property type="entry name" value="Homeodomain-like"/>
    <property type="match status" value="1"/>
</dbReference>
<reference evidence="5 6" key="1">
    <citation type="journal article" date="2020" name="Front. Microbiol.">
        <title>Genetic Organization of the aprX-lipA2 Operon Affects the Proteolytic Potential of Pseudomonas Species in Milk.</title>
        <authorList>
            <person name="Maier C."/>
            <person name="Huptas C."/>
            <person name="von Neubeck M."/>
            <person name="Scherer S."/>
            <person name="Wenning M."/>
            <person name="Lucking G."/>
        </authorList>
    </citation>
    <scope>NUCLEOTIDE SEQUENCE [LARGE SCALE GENOMIC DNA]</scope>
    <source>
        <strain evidence="5 6">G4779</strain>
    </source>
</reference>
<dbReference type="Proteomes" id="UP000542111">
    <property type="component" value="Unassembled WGS sequence"/>
</dbReference>
<dbReference type="GO" id="GO:0000976">
    <property type="term" value="F:transcription cis-regulatory region binding"/>
    <property type="evidence" value="ECO:0007669"/>
    <property type="project" value="TreeGrafter"/>
</dbReference>
<dbReference type="AlphaFoldDB" id="A0A7Y1MWE7"/>
<dbReference type="PROSITE" id="PS01124">
    <property type="entry name" value="HTH_ARAC_FAMILY_2"/>
    <property type="match status" value="1"/>
</dbReference>
<comment type="caution">
    <text evidence="5">The sequence shown here is derived from an EMBL/GenBank/DDBJ whole genome shotgun (WGS) entry which is preliminary data.</text>
</comment>
<sequence length="351" mass="39270">MRSSVQVGCKKTAFSNAGVLTSAATGLNSFMEKHGVDADSLLHRHGVNQESLSNSITRVPLSTYCSLIEDAARESCEDKFGLLYGSQFRTENLGLLGYLILSSNTLGEALHNLVESFPIHQQKTLLKLDTTKHNVKLNYQVDTHVSPLRQQDAEMSIGCFLNIFRIALGENWAPTSISFEHKCARISGIYDNLFGCTTHFGENFNTIEFNAEILGTPMPDRNPTLLRVMQESLALLPTGQDSSFEDDFVRTVRIELEQNISNAESNLEFVSDLLNLPAWTVKRRLADHGVTFSSLLDDVRKQQAGYYLKQAHVPISEIAFMLGYSEVSALSRAFSRWYGQSPLQWRRSHIG</sequence>
<protein>
    <submittedName>
        <fullName evidence="5">AraC family transcriptional regulator</fullName>
    </submittedName>
</protein>
<keyword evidence="2" id="KW-0238">DNA-binding</keyword>
<dbReference type="RefSeq" id="WP_108184856.1">
    <property type="nucleotide sequence ID" value="NZ_JAAQYP010000125.1"/>
</dbReference>
<evidence type="ECO:0000313" key="6">
    <source>
        <dbReference type="Proteomes" id="UP000542111"/>
    </source>
</evidence>
<evidence type="ECO:0000313" key="5">
    <source>
        <dbReference type="EMBL" id="NNA99624.1"/>
    </source>
</evidence>
<dbReference type="PANTHER" id="PTHR47894">
    <property type="entry name" value="HTH-TYPE TRANSCRIPTIONAL REGULATOR GADX"/>
    <property type="match status" value="1"/>
</dbReference>
<feature type="domain" description="HTH araC/xylS-type" evidence="4">
    <location>
        <begin position="250"/>
        <end position="348"/>
    </location>
</feature>
<dbReference type="GO" id="GO:0003700">
    <property type="term" value="F:DNA-binding transcription factor activity"/>
    <property type="evidence" value="ECO:0007669"/>
    <property type="project" value="InterPro"/>
</dbReference>
<dbReference type="InterPro" id="IPR018060">
    <property type="entry name" value="HTH_AraC"/>
</dbReference>
<name>A0A7Y1MWE7_9PSED</name>
<gene>
    <name evidence="5" type="ORF">HBO33_31320</name>
</gene>
<evidence type="ECO:0000259" key="4">
    <source>
        <dbReference type="PROSITE" id="PS01124"/>
    </source>
</evidence>
<organism evidence="5 6">
    <name type="scientific">Pseudomonas gessardii</name>
    <dbReference type="NCBI Taxonomy" id="78544"/>
    <lineage>
        <taxon>Bacteria</taxon>
        <taxon>Pseudomonadati</taxon>
        <taxon>Pseudomonadota</taxon>
        <taxon>Gammaproteobacteria</taxon>
        <taxon>Pseudomonadales</taxon>
        <taxon>Pseudomonadaceae</taxon>
        <taxon>Pseudomonas</taxon>
    </lineage>
</organism>
<dbReference type="InterPro" id="IPR009057">
    <property type="entry name" value="Homeodomain-like_sf"/>
</dbReference>
<dbReference type="InterPro" id="IPR032687">
    <property type="entry name" value="AraC-type_N"/>
</dbReference>
<evidence type="ECO:0000256" key="2">
    <source>
        <dbReference type="ARBA" id="ARBA00023125"/>
    </source>
</evidence>
<accession>A0A7Y1MWE7</accession>
<dbReference type="Pfam" id="PF12833">
    <property type="entry name" value="HTH_18"/>
    <property type="match status" value="1"/>
</dbReference>
<proteinExistence type="predicted"/>
<dbReference type="Pfam" id="PF12625">
    <property type="entry name" value="Arabinose_bd"/>
    <property type="match status" value="1"/>
</dbReference>
<evidence type="ECO:0000256" key="1">
    <source>
        <dbReference type="ARBA" id="ARBA00023015"/>
    </source>
</evidence>
<dbReference type="GO" id="GO:0005829">
    <property type="term" value="C:cytosol"/>
    <property type="evidence" value="ECO:0007669"/>
    <property type="project" value="TreeGrafter"/>
</dbReference>
<evidence type="ECO:0000256" key="3">
    <source>
        <dbReference type="ARBA" id="ARBA00023163"/>
    </source>
</evidence>
<dbReference type="SMART" id="SM00342">
    <property type="entry name" value="HTH_ARAC"/>
    <property type="match status" value="1"/>
</dbReference>
<keyword evidence="3" id="KW-0804">Transcription</keyword>
<dbReference type="SUPFAM" id="SSF46689">
    <property type="entry name" value="Homeodomain-like"/>
    <property type="match status" value="1"/>
</dbReference>
<dbReference type="PANTHER" id="PTHR47894:SF4">
    <property type="entry name" value="HTH-TYPE TRANSCRIPTIONAL REGULATOR GADX"/>
    <property type="match status" value="1"/>
</dbReference>